<proteinExistence type="predicted"/>
<reference evidence="3" key="1">
    <citation type="journal article" date="2020" name="Cell">
        <title>Large-Scale Comparative Analyses of Tick Genomes Elucidate Their Genetic Diversity and Vector Capacities.</title>
        <authorList>
            <consortium name="Tick Genome and Microbiome Consortium (TIGMIC)"/>
            <person name="Jia N."/>
            <person name="Wang J."/>
            <person name="Shi W."/>
            <person name="Du L."/>
            <person name="Sun Y."/>
            <person name="Zhan W."/>
            <person name="Jiang J.F."/>
            <person name="Wang Q."/>
            <person name="Zhang B."/>
            <person name="Ji P."/>
            <person name="Bell-Sakyi L."/>
            <person name="Cui X.M."/>
            <person name="Yuan T.T."/>
            <person name="Jiang B.G."/>
            <person name="Yang W.F."/>
            <person name="Lam T.T."/>
            <person name="Chang Q.C."/>
            <person name="Ding S.J."/>
            <person name="Wang X.J."/>
            <person name="Zhu J.G."/>
            <person name="Ruan X.D."/>
            <person name="Zhao L."/>
            <person name="Wei J.T."/>
            <person name="Ye R.Z."/>
            <person name="Que T.C."/>
            <person name="Du C.H."/>
            <person name="Zhou Y.H."/>
            <person name="Cheng J.X."/>
            <person name="Dai P.F."/>
            <person name="Guo W.B."/>
            <person name="Han X.H."/>
            <person name="Huang E.J."/>
            <person name="Li L.F."/>
            <person name="Wei W."/>
            <person name="Gao Y.C."/>
            <person name="Liu J.Z."/>
            <person name="Shao H.Z."/>
            <person name="Wang X."/>
            <person name="Wang C.C."/>
            <person name="Yang T.C."/>
            <person name="Huo Q.B."/>
            <person name="Li W."/>
            <person name="Chen H.Y."/>
            <person name="Chen S.E."/>
            <person name="Zhou L.G."/>
            <person name="Ni X.B."/>
            <person name="Tian J.H."/>
            <person name="Sheng Y."/>
            <person name="Liu T."/>
            <person name="Pan Y.S."/>
            <person name="Xia L.Y."/>
            <person name="Li J."/>
            <person name="Zhao F."/>
            <person name="Cao W.C."/>
        </authorList>
    </citation>
    <scope>NUCLEOTIDE SEQUENCE</scope>
    <source>
        <strain evidence="3">Rsan-2018</strain>
    </source>
</reference>
<feature type="chain" id="PRO_5038932664" evidence="2">
    <location>
        <begin position="20"/>
        <end position="237"/>
    </location>
</feature>
<keyword evidence="4" id="KW-1185">Reference proteome</keyword>
<feature type="region of interest" description="Disordered" evidence="1">
    <location>
        <begin position="33"/>
        <end position="54"/>
    </location>
</feature>
<dbReference type="VEuPathDB" id="VectorBase:RSAN_044590"/>
<evidence type="ECO:0000313" key="4">
    <source>
        <dbReference type="Proteomes" id="UP000821837"/>
    </source>
</evidence>
<feature type="compositionally biased region" description="Polar residues" evidence="1">
    <location>
        <begin position="39"/>
        <end position="54"/>
    </location>
</feature>
<feature type="signal peptide" evidence="2">
    <location>
        <begin position="1"/>
        <end position="19"/>
    </location>
</feature>
<protein>
    <submittedName>
        <fullName evidence="3">Uncharacterized protein</fullName>
    </submittedName>
</protein>
<gene>
    <name evidence="3" type="ORF">HPB52_000442</name>
</gene>
<evidence type="ECO:0000256" key="2">
    <source>
        <dbReference type="SAM" id="SignalP"/>
    </source>
</evidence>
<name>A0A9D4PE90_RHISA</name>
<sequence>MCLCLLVLMGLVVVLVITATDVFRVDSGVASAEDLDDNSGPSSSSPATKEVQTTVSMKRRMGGSPRVTVQQTSTAAPIMTLIICTVSETATSEDLYPPEEYCDYLFYTNVIVSNGSIQAEKDPVSWDLFQRKGPMFTVLQLGISFDFENVTPNDLDDAWNDLDALRKEGMKHYGLLNVLSVQSSFIATVSSTNAMIEKLKQIQSMDETAKTALAIGSYDLNIVDRANIKEGFRYAAK</sequence>
<evidence type="ECO:0000256" key="1">
    <source>
        <dbReference type="SAM" id="MobiDB-lite"/>
    </source>
</evidence>
<reference evidence="3" key="2">
    <citation type="submission" date="2021-09" db="EMBL/GenBank/DDBJ databases">
        <authorList>
            <person name="Jia N."/>
            <person name="Wang J."/>
            <person name="Shi W."/>
            <person name="Du L."/>
            <person name="Sun Y."/>
            <person name="Zhan W."/>
            <person name="Jiang J."/>
            <person name="Wang Q."/>
            <person name="Zhang B."/>
            <person name="Ji P."/>
            <person name="Sakyi L.B."/>
            <person name="Cui X."/>
            <person name="Yuan T."/>
            <person name="Jiang B."/>
            <person name="Yang W."/>
            <person name="Lam T.T.-Y."/>
            <person name="Chang Q."/>
            <person name="Ding S."/>
            <person name="Wang X."/>
            <person name="Zhu J."/>
            <person name="Ruan X."/>
            <person name="Zhao L."/>
            <person name="Wei J."/>
            <person name="Que T."/>
            <person name="Du C."/>
            <person name="Cheng J."/>
            <person name="Dai P."/>
            <person name="Han X."/>
            <person name="Huang E."/>
            <person name="Gao Y."/>
            <person name="Liu J."/>
            <person name="Shao H."/>
            <person name="Ye R."/>
            <person name="Li L."/>
            <person name="Wei W."/>
            <person name="Wang X."/>
            <person name="Wang C."/>
            <person name="Huo Q."/>
            <person name="Li W."/>
            <person name="Guo W."/>
            <person name="Chen H."/>
            <person name="Chen S."/>
            <person name="Zhou L."/>
            <person name="Zhou L."/>
            <person name="Ni X."/>
            <person name="Tian J."/>
            <person name="Zhou Y."/>
            <person name="Sheng Y."/>
            <person name="Liu T."/>
            <person name="Pan Y."/>
            <person name="Xia L."/>
            <person name="Li J."/>
            <person name="Zhao F."/>
            <person name="Cao W."/>
        </authorList>
    </citation>
    <scope>NUCLEOTIDE SEQUENCE</scope>
    <source>
        <strain evidence="3">Rsan-2018</strain>
        <tissue evidence="3">Larvae</tissue>
    </source>
</reference>
<organism evidence="3 4">
    <name type="scientific">Rhipicephalus sanguineus</name>
    <name type="common">Brown dog tick</name>
    <name type="synonym">Ixodes sanguineus</name>
    <dbReference type="NCBI Taxonomy" id="34632"/>
    <lineage>
        <taxon>Eukaryota</taxon>
        <taxon>Metazoa</taxon>
        <taxon>Ecdysozoa</taxon>
        <taxon>Arthropoda</taxon>
        <taxon>Chelicerata</taxon>
        <taxon>Arachnida</taxon>
        <taxon>Acari</taxon>
        <taxon>Parasitiformes</taxon>
        <taxon>Ixodida</taxon>
        <taxon>Ixodoidea</taxon>
        <taxon>Ixodidae</taxon>
        <taxon>Rhipicephalinae</taxon>
        <taxon>Rhipicephalus</taxon>
        <taxon>Rhipicephalus</taxon>
    </lineage>
</organism>
<comment type="caution">
    <text evidence="3">The sequence shown here is derived from an EMBL/GenBank/DDBJ whole genome shotgun (WGS) entry which is preliminary data.</text>
</comment>
<dbReference type="Proteomes" id="UP000821837">
    <property type="component" value="Chromosome 8"/>
</dbReference>
<dbReference type="EMBL" id="JABSTV010001254">
    <property type="protein sequence ID" value="KAH7938807.1"/>
    <property type="molecule type" value="Genomic_DNA"/>
</dbReference>
<dbReference type="AlphaFoldDB" id="A0A9D4PE90"/>
<accession>A0A9D4PE90</accession>
<keyword evidence="2" id="KW-0732">Signal</keyword>
<evidence type="ECO:0000313" key="3">
    <source>
        <dbReference type="EMBL" id="KAH7938807.1"/>
    </source>
</evidence>